<dbReference type="GO" id="GO:0005737">
    <property type="term" value="C:cytoplasm"/>
    <property type="evidence" value="ECO:0007669"/>
    <property type="project" value="UniProtKB-SubCell"/>
</dbReference>
<evidence type="ECO:0000256" key="4">
    <source>
        <dbReference type="ARBA" id="ARBA00022617"/>
    </source>
</evidence>
<dbReference type="SFLD" id="SFLDG01082">
    <property type="entry name" value="B12-binding_domain_containing"/>
    <property type="match status" value="1"/>
</dbReference>
<evidence type="ECO:0000256" key="6">
    <source>
        <dbReference type="ARBA" id="ARBA00022723"/>
    </source>
</evidence>
<keyword evidence="10" id="KW-0004">4Fe-4S</keyword>
<dbReference type="NCBIfam" id="TIGR00539">
    <property type="entry name" value="hemN_rel"/>
    <property type="match status" value="1"/>
</dbReference>
<dbReference type="InterPro" id="IPR006638">
    <property type="entry name" value="Elp3/MiaA/NifB-like_rSAM"/>
</dbReference>
<comment type="function">
    <text evidence="10">Probably acts as a heme chaperone, transferring heme to an unknown acceptor. Binds one molecule of heme per monomer, possibly covalently. Binds 1 [4Fe-4S] cluster. The cluster is coordinated with 3 cysteines and an exchangeable S-adenosyl-L-methionine.</text>
</comment>
<dbReference type="PANTHER" id="PTHR13932">
    <property type="entry name" value="COPROPORPHYRINIGEN III OXIDASE"/>
    <property type="match status" value="1"/>
</dbReference>
<comment type="caution">
    <text evidence="12">The sequence shown here is derived from an EMBL/GenBank/DDBJ whole genome shotgun (WGS) entry which is preliminary data.</text>
</comment>
<dbReference type="InterPro" id="IPR013785">
    <property type="entry name" value="Aldolase_TIM"/>
</dbReference>
<dbReference type="SFLD" id="SFLDS00029">
    <property type="entry name" value="Radical_SAM"/>
    <property type="match status" value="1"/>
</dbReference>
<dbReference type="InterPro" id="IPR004559">
    <property type="entry name" value="HemW-like"/>
</dbReference>
<evidence type="ECO:0000313" key="13">
    <source>
        <dbReference type="Proteomes" id="UP000276634"/>
    </source>
</evidence>
<keyword evidence="5 10" id="KW-0949">S-adenosyl-L-methionine</keyword>
<evidence type="ECO:0000256" key="3">
    <source>
        <dbReference type="ARBA" id="ARBA00017228"/>
    </source>
</evidence>
<dbReference type="SFLD" id="SFLDF00562">
    <property type="entry name" value="HemN-like__clustered_with_heat"/>
    <property type="match status" value="1"/>
</dbReference>
<dbReference type="GO" id="GO:0006779">
    <property type="term" value="P:porphyrin-containing compound biosynthetic process"/>
    <property type="evidence" value="ECO:0007669"/>
    <property type="project" value="InterPro"/>
</dbReference>
<keyword evidence="7 10" id="KW-0408">Iron</keyword>
<evidence type="ECO:0000256" key="10">
    <source>
        <dbReference type="RuleBase" id="RU364116"/>
    </source>
</evidence>
<accession>A0A3N1Y5Q2</accession>
<evidence type="ECO:0000259" key="11">
    <source>
        <dbReference type="PROSITE" id="PS51918"/>
    </source>
</evidence>
<keyword evidence="9 10" id="KW-0143">Chaperone</keyword>
<dbReference type="CDD" id="cd01335">
    <property type="entry name" value="Radical_SAM"/>
    <property type="match status" value="1"/>
</dbReference>
<dbReference type="EMBL" id="RJVI01000001">
    <property type="protein sequence ID" value="ROR34133.1"/>
    <property type="molecule type" value="Genomic_DNA"/>
</dbReference>
<protein>
    <recommendedName>
        <fullName evidence="3 10">Heme chaperone HemW</fullName>
    </recommendedName>
</protein>
<dbReference type="SFLD" id="SFLDG01065">
    <property type="entry name" value="anaerobic_coproporphyrinogen-I"/>
    <property type="match status" value="1"/>
</dbReference>
<dbReference type="PROSITE" id="PS51918">
    <property type="entry name" value="RADICAL_SAM"/>
    <property type="match status" value="1"/>
</dbReference>
<dbReference type="InterPro" id="IPR007197">
    <property type="entry name" value="rSAM"/>
</dbReference>
<keyword evidence="4 10" id="KW-0349">Heme</keyword>
<comment type="subcellular location">
    <subcellularLocation>
        <location evidence="10">Cytoplasm</location>
    </subcellularLocation>
</comment>
<proteinExistence type="inferred from homology"/>
<evidence type="ECO:0000256" key="1">
    <source>
        <dbReference type="ARBA" id="ARBA00001966"/>
    </source>
</evidence>
<sequence>MDVPLTLYVHLPWCERKCPYCDFNSHPAPGPLPERELLAALRRDLAEEAARGPCRPVHAVYFGGGTPSLLSPAFYRGLLEAVRGRLRLAPGVEITIEANPGTVDRGWLRAMRRLGVNRLSLGVQSLDDAMLRALGRIHDAAAARAAVREARAAGFDNLNIDLMYGLPGQDREAAEADLEAALALAPDHVSYYQLTLEPGTAFHRRPPPLPGDDALWAMQLAGERRLRRAGLVRYEVSAYARPGRRCRHNLNYWRFGDYLGVGPGAHGKRTAADGTVLRRAKPRAPAAYLAGAPVREEAVAGPMLALEFALNALRLPGGFERDLWRRRTGRPWAELGRRLARPAALGLVRLGPRVRPTRRGLRHLDGLLALMVETVPGEARDAALSADPL</sequence>
<dbReference type="SMART" id="SM00729">
    <property type="entry name" value="Elp3"/>
    <property type="match status" value="1"/>
</dbReference>
<evidence type="ECO:0000313" key="12">
    <source>
        <dbReference type="EMBL" id="ROR34133.1"/>
    </source>
</evidence>
<feature type="domain" description="Radical SAM core" evidence="11">
    <location>
        <begin position="1"/>
        <end position="231"/>
    </location>
</feature>
<evidence type="ECO:0000256" key="9">
    <source>
        <dbReference type="ARBA" id="ARBA00023186"/>
    </source>
</evidence>
<comment type="similarity">
    <text evidence="2">Belongs to the anaerobic coproporphyrinogen-III oxidase family. HemW subfamily.</text>
</comment>
<name>A0A3N1Y5Q2_9GAMM</name>
<dbReference type="Proteomes" id="UP000276634">
    <property type="component" value="Unassembled WGS sequence"/>
</dbReference>
<evidence type="ECO:0000256" key="7">
    <source>
        <dbReference type="ARBA" id="ARBA00023004"/>
    </source>
</evidence>
<dbReference type="PANTHER" id="PTHR13932:SF5">
    <property type="entry name" value="RADICAL S-ADENOSYL METHIONINE DOMAIN-CONTAINING PROTEIN 1, MITOCHONDRIAL"/>
    <property type="match status" value="1"/>
</dbReference>
<dbReference type="Pfam" id="PF04055">
    <property type="entry name" value="Radical_SAM"/>
    <property type="match status" value="1"/>
</dbReference>
<dbReference type="InterPro" id="IPR034505">
    <property type="entry name" value="Coproporphyrinogen-III_oxidase"/>
</dbReference>
<evidence type="ECO:0000256" key="2">
    <source>
        <dbReference type="ARBA" id="ARBA00006100"/>
    </source>
</evidence>
<dbReference type="AlphaFoldDB" id="A0A3N1Y5Q2"/>
<keyword evidence="10" id="KW-0963">Cytoplasm</keyword>
<keyword evidence="6 10" id="KW-0479">Metal-binding</keyword>
<dbReference type="InterPro" id="IPR058240">
    <property type="entry name" value="rSAM_sf"/>
</dbReference>
<evidence type="ECO:0000256" key="8">
    <source>
        <dbReference type="ARBA" id="ARBA00023014"/>
    </source>
</evidence>
<comment type="cofactor">
    <cofactor evidence="1">
        <name>[4Fe-4S] cluster</name>
        <dbReference type="ChEBI" id="CHEBI:49883"/>
    </cofactor>
</comment>
<dbReference type="GO" id="GO:0051539">
    <property type="term" value="F:4 iron, 4 sulfur cluster binding"/>
    <property type="evidence" value="ECO:0007669"/>
    <property type="project" value="UniProtKB-UniRule"/>
</dbReference>
<dbReference type="SFLD" id="SFLDF00288">
    <property type="entry name" value="HemN-like__clustered_with_nucl"/>
    <property type="match status" value="1"/>
</dbReference>
<keyword evidence="8 10" id="KW-0411">Iron-sulfur</keyword>
<reference evidence="12 13" key="1">
    <citation type="submission" date="2018-11" db="EMBL/GenBank/DDBJ databases">
        <title>Genomic Encyclopedia of Type Strains, Phase IV (KMG-IV): sequencing the most valuable type-strain genomes for metagenomic binning, comparative biology and taxonomic classification.</title>
        <authorList>
            <person name="Goeker M."/>
        </authorList>
    </citation>
    <scope>NUCLEOTIDE SEQUENCE [LARGE SCALE GENOMIC DNA]</scope>
    <source>
        <strain evidence="12 13">DSM 100275</strain>
    </source>
</reference>
<organism evidence="12 13">
    <name type="scientific">Inmirania thermothiophila</name>
    <dbReference type="NCBI Taxonomy" id="1750597"/>
    <lineage>
        <taxon>Bacteria</taxon>
        <taxon>Pseudomonadati</taxon>
        <taxon>Pseudomonadota</taxon>
        <taxon>Gammaproteobacteria</taxon>
        <taxon>Chromatiales</taxon>
        <taxon>Ectothiorhodospiraceae</taxon>
        <taxon>Inmirania</taxon>
    </lineage>
</organism>
<keyword evidence="13" id="KW-1185">Reference proteome</keyword>
<dbReference type="SUPFAM" id="SSF102114">
    <property type="entry name" value="Radical SAM enzymes"/>
    <property type="match status" value="1"/>
</dbReference>
<evidence type="ECO:0000256" key="5">
    <source>
        <dbReference type="ARBA" id="ARBA00022691"/>
    </source>
</evidence>
<gene>
    <name evidence="12" type="ORF">EDC57_0028</name>
</gene>
<dbReference type="Gene3D" id="3.20.20.70">
    <property type="entry name" value="Aldolase class I"/>
    <property type="match status" value="1"/>
</dbReference>
<dbReference type="GO" id="GO:0004109">
    <property type="term" value="F:coproporphyrinogen oxidase activity"/>
    <property type="evidence" value="ECO:0007669"/>
    <property type="project" value="InterPro"/>
</dbReference>
<dbReference type="GO" id="GO:0046872">
    <property type="term" value="F:metal ion binding"/>
    <property type="evidence" value="ECO:0007669"/>
    <property type="project" value="UniProtKB-UniRule"/>
</dbReference>